<dbReference type="Proteomes" id="UP000281474">
    <property type="component" value="Unassembled WGS sequence"/>
</dbReference>
<protein>
    <submittedName>
        <fullName evidence="2">Uncharacterized protein</fullName>
    </submittedName>
</protein>
<keyword evidence="1" id="KW-0732">Signal</keyword>
<gene>
    <name evidence="2" type="ORF">D5018_19110</name>
</gene>
<name>A0A3L8PU07_9GAMM</name>
<dbReference type="AlphaFoldDB" id="A0A3L8PU07"/>
<accession>A0A3L8PU07</accession>
<organism evidence="2 3">
    <name type="scientific">Parashewanella curva</name>
    <dbReference type="NCBI Taxonomy" id="2338552"/>
    <lineage>
        <taxon>Bacteria</taxon>
        <taxon>Pseudomonadati</taxon>
        <taxon>Pseudomonadota</taxon>
        <taxon>Gammaproteobacteria</taxon>
        <taxon>Alteromonadales</taxon>
        <taxon>Shewanellaceae</taxon>
        <taxon>Parashewanella</taxon>
    </lineage>
</organism>
<dbReference type="EMBL" id="QZEI01000099">
    <property type="protein sequence ID" value="RLV58083.1"/>
    <property type="molecule type" value="Genomic_DNA"/>
</dbReference>
<keyword evidence="3" id="KW-1185">Reference proteome</keyword>
<comment type="caution">
    <text evidence="2">The sequence shown here is derived from an EMBL/GenBank/DDBJ whole genome shotgun (WGS) entry which is preliminary data.</text>
</comment>
<evidence type="ECO:0000313" key="2">
    <source>
        <dbReference type="EMBL" id="RLV58083.1"/>
    </source>
</evidence>
<feature type="signal peptide" evidence="1">
    <location>
        <begin position="1"/>
        <end position="16"/>
    </location>
</feature>
<proteinExistence type="predicted"/>
<evidence type="ECO:0000313" key="3">
    <source>
        <dbReference type="Proteomes" id="UP000281474"/>
    </source>
</evidence>
<feature type="chain" id="PRO_5018204982" evidence="1">
    <location>
        <begin position="17"/>
        <end position="75"/>
    </location>
</feature>
<evidence type="ECO:0000256" key="1">
    <source>
        <dbReference type="SAM" id="SignalP"/>
    </source>
</evidence>
<reference evidence="2 3" key="1">
    <citation type="submission" date="2018-09" db="EMBL/GenBank/DDBJ databases">
        <title>Phylogeny of the Shewanellaceae, and recommendation for two new genera, Pseudoshewanella and Parashewanella.</title>
        <authorList>
            <person name="Wang G."/>
        </authorList>
    </citation>
    <scope>NUCLEOTIDE SEQUENCE [LARGE SCALE GENOMIC DNA]</scope>
    <source>
        <strain evidence="2 3">C51</strain>
    </source>
</reference>
<sequence>MPLILLATLTSTSATANPTKTIGAWIVINTNRQYIMTSDTQPLSSSFRGKSWLRIHQITLQATMIPLKAVSNVIE</sequence>